<keyword evidence="7" id="KW-0564">Palmitate</keyword>
<keyword evidence="9 10" id="KW-0012">Acyltransferase</keyword>
<evidence type="ECO:0000313" key="14">
    <source>
        <dbReference type="Proteomes" id="UP000316726"/>
    </source>
</evidence>
<accession>A0A5B8MHG9</accession>
<feature type="region of interest" description="Disordered" evidence="11">
    <location>
        <begin position="84"/>
        <end position="130"/>
    </location>
</feature>
<gene>
    <name evidence="13" type="ORF">A3770_03p20520</name>
</gene>
<dbReference type="GO" id="GO:0005783">
    <property type="term" value="C:endoplasmic reticulum"/>
    <property type="evidence" value="ECO:0007669"/>
    <property type="project" value="TreeGrafter"/>
</dbReference>
<dbReference type="InterPro" id="IPR039859">
    <property type="entry name" value="PFA4/ZDH16/20/ERF2-like"/>
</dbReference>
<sequence>MLLDEIKRNPGPFALWSTLHLVITLWLFLNRDCSLCQDVSKERGVVRPFLTASLIALNTALYLKTLQSSPEVWRQPDDVALSSFSGEDKQQEGGQARPGDPSWELPGESEDDPLQASRGRGSSSSFSARRQPDLEVGDLALPLRTKYCKRCEAYVLRHDHHCPFLGGCIGLGNHRTFYLFLLAQNVLCAYAGGLNSQCFVSRQAQGDWVVANGLPILVALVITATLLVLAPLFAFHTYLVLANVTTYEVLAREKIWYLEAYPPGVNPFDRGAWQNLRSFFCQSLESSIPTRLELEEARARETIWDNRYYSCCG</sequence>
<organism evidence="13 14">
    <name type="scientific">Chloropicon primus</name>
    <dbReference type="NCBI Taxonomy" id="1764295"/>
    <lineage>
        <taxon>Eukaryota</taxon>
        <taxon>Viridiplantae</taxon>
        <taxon>Chlorophyta</taxon>
        <taxon>Chloropicophyceae</taxon>
        <taxon>Chloropicales</taxon>
        <taxon>Chloropicaceae</taxon>
        <taxon>Chloropicon</taxon>
    </lineage>
</organism>
<dbReference type="Proteomes" id="UP000316726">
    <property type="component" value="Chromosome 3"/>
</dbReference>
<dbReference type="PANTHER" id="PTHR22883:SF301">
    <property type="entry name" value="PALMITOYLTRANSFERASE ZDHHC12"/>
    <property type="match status" value="1"/>
</dbReference>
<comment type="subcellular location">
    <subcellularLocation>
        <location evidence="1">Endomembrane system</location>
        <topology evidence="1">Multi-pass membrane protein</topology>
    </subcellularLocation>
</comment>
<dbReference type="OrthoDB" id="9909019at2759"/>
<evidence type="ECO:0000256" key="5">
    <source>
        <dbReference type="ARBA" id="ARBA00022989"/>
    </source>
</evidence>
<evidence type="ECO:0000256" key="1">
    <source>
        <dbReference type="ARBA" id="ARBA00004127"/>
    </source>
</evidence>
<evidence type="ECO:0000256" key="10">
    <source>
        <dbReference type="RuleBase" id="RU079119"/>
    </source>
</evidence>
<evidence type="ECO:0000259" key="12">
    <source>
        <dbReference type="Pfam" id="PF01529"/>
    </source>
</evidence>
<dbReference type="PROSITE" id="PS50216">
    <property type="entry name" value="DHHC"/>
    <property type="match status" value="1"/>
</dbReference>
<evidence type="ECO:0000256" key="9">
    <source>
        <dbReference type="ARBA" id="ARBA00023315"/>
    </source>
</evidence>
<protein>
    <recommendedName>
        <fullName evidence="10">S-acyltransferase</fullName>
        <ecNumber evidence="10">2.3.1.225</ecNumber>
    </recommendedName>
    <alternativeName>
        <fullName evidence="10">Palmitoyltransferase</fullName>
    </alternativeName>
</protein>
<dbReference type="InterPro" id="IPR001594">
    <property type="entry name" value="Palmitoyltrfase_DHHC"/>
</dbReference>
<dbReference type="GO" id="GO:0019706">
    <property type="term" value="F:protein-cysteine S-palmitoyltransferase activity"/>
    <property type="evidence" value="ECO:0007669"/>
    <property type="project" value="UniProtKB-EC"/>
</dbReference>
<evidence type="ECO:0000313" key="13">
    <source>
        <dbReference type="EMBL" id="QDZ19534.1"/>
    </source>
</evidence>
<comment type="domain">
    <text evidence="10">The DHHC domain is required for palmitoyltransferase activity.</text>
</comment>
<name>A0A5B8MHG9_9CHLO</name>
<dbReference type="EC" id="2.3.1.225" evidence="10"/>
<evidence type="ECO:0000256" key="2">
    <source>
        <dbReference type="ARBA" id="ARBA00008574"/>
    </source>
</evidence>
<keyword evidence="8" id="KW-0449">Lipoprotein</keyword>
<keyword evidence="5 10" id="KW-1133">Transmembrane helix</keyword>
<dbReference type="Pfam" id="PF01529">
    <property type="entry name" value="DHHC"/>
    <property type="match status" value="1"/>
</dbReference>
<comment type="similarity">
    <text evidence="2 10">Belongs to the DHHC palmitoyltransferase family.</text>
</comment>
<dbReference type="PANTHER" id="PTHR22883">
    <property type="entry name" value="ZINC FINGER DHHC DOMAIN CONTAINING PROTEIN"/>
    <property type="match status" value="1"/>
</dbReference>
<reference evidence="13 14" key="1">
    <citation type="submission" date="2018-07" db="EMBL/GenBank/DDBJ databases">
        <title>The complete nuclear genome of the prasinophyte Chloropicon primus (CCMP1205).</title>
        <authorList>
            <person name="Pombert J.-F."/>
            <person name="Otis C."/>
            <person name="Turmel M."/>
            <person name="Lemieux C."/>
        </authorList>
    </citation>
    <scope>NUCLEOTIDE SEQUENCE [LARGE SCALE GENOMIC DNA]</scope>
    <source>
        <strain evidence="13 14">CCMP1205</strain>
    </source>
</reference>
<dbReference type="STRING" id="1764295.A0A5B8MHG9"/>
<dbReference type="GO" id="GO:0005794">
    <property type="term" value="C:Golgi apparatus"/>
    <property type="evidence" value="ECO:0007669"/>
    <property type="project" value="TreeGrafter"/>
</dbReference>
<comment type="catalytic activity">
    <reaction evidence="10">
        <text>L-cysteinyl-[protein] + hexadecanoyl-CoA = S-hexadecanoyl-L-cysteinyl-[protein] + CoA</text>
        <dbReference type="Rhea" id="RHEA:36683"/>
        <dbReference type="Rhea" id="RHEA-COMP:10131"/>
        <dbReference type="Rhea" id="RHEA-COMP:11032"/>
        <dbReference type="ChEBI" id="CHEBI:29950"/>
        <dbReference type="ChEBI" id="CHEBI:57287"/>
        <dbReference type="ChEBI" id="CHEBI:57379"/>
        <dbReference type="ChEBI" id="CHEBI:74151"/>
        <dbReference type="EC" id="2.3.1.225"/>
    </reaction>
</comment>
<evidence type="ECO:0000256" key="6">
    <source>
        <dbReference type="ARBA" id="ARBA00023136"/>
    </source>
</evidence>
<evidence type="ECO:0000256" key="7">
    <source>
        <dbReference type="ARBA" id="ARBA00023139"/>
    </source>
</evidence>
<feature type="transmembrane region" description="Helical" evidence="10">
    <location>
        <begin position="214"/>
        <end position="235"/>
    </location>
</feature>
<feature type="transmembrane region" description="Helical" evidence="10">
    <location>
        <begin position="177"/>
        <end position="194"/>
    </location>
</feature>
<evidence type="ECO:0000256" key="8">
    <source>
        <dbReference type="ARBA" id="ARBA00023288"/>
    </source>
</evidence>
<evidence type="ECO:0000256" key="4">
    <source>
        <dbReference type="ARBA" id="ARBA00022692"/>
    </source>
</evidence>
<feature type="domain" description="Palmitoyltransferase DHHC" evidence="12">
    <location>
        <begin position="141"/>
        <end position="250"/>
    </location>
</feature>
<keyword evidence="3 10" id="KW-0808">Transferase</keyword>
<proteinExistence type="inferred from homology"/>
<evidence type="ECO:0000256" key="3">
    <source>
        <dbReference type="ARBA" id="ARBA00022679"/>
    </source>
</evidence>
<feature type="transmembrane region" description="Helical" evidence="10">
    <location>
        <begin position="12"/>
        <end position="29"/>
    </location>
</feature>
<dbReference type="GO" id="GO:0006612">
    <property type="term" value="P:protein targeting to membrane"/>
    <property type="evidence" value="ECO:0007669"/>
    <property type="project" value="TreeGrafter"/>
</dbReference>
<feature type="compositionally biased region" description="Low complexity" evidence="11">
    <location>
        <begin position="116"/>
        <end position="129"/>
    </location>
</feature>
<keyword evidence="4 10" id="KW-0812">Transmembrane</keyword>
<dbReference type="AlphaFoldDB" id="A0A5B8MHG9"/>
<evidence type="ECO:0000256" key="11">
    <source>
        <dbReference type="SAM" id="MobiDB-lite"/>
    </source>
</evidence>
<keyword evidence="14" id="KW-1185">Reference proteome</keyword>
<keyword evidence="6 10" id="KW-0472">Membrane</keyword>
<dbReference type="EMBL" id="CP031036">
    <property type="protein sequence ID" value="QDZ19534.1"/>
    <property type="molecule type" value="Genomic_DNA"/>
</dbReference>